<feature type="domain" description="SsuA/THI5-like" evidence="3">
    <location>
        <begin position="64"/>
        <end position="265"/>
    </location>
</feature>
<reference evidence="4" key="1">
    <citation type="journal article" date="2014" name="Genome Announc.">
        <title>Draft Genome Sequences of Three Alkaliphilic Bacillus Strains, Bacillus wakoensis JCM 9140T, Bacillus akibai JCM 9157T, and Bacillus hemicellulosilyticus JCM 9152T.</title>
        <authorList>
            <person name="Yuki M."/>
            <person name="Oshima K."/>
            <person name="Suda W."/>
            <person name="Oshida Y."/>
            <person name="Kitamura K."/>
            <person name="Iida T."/>
            <person name="Hattori M."/>
            <person name="Ohkuma M."/>
        </authorList>
    </citation>
    <scope>NUCLEOTIDE SEQUENCE [LARGE SCALE GENOMIC DNA]</scope>
    <source>
        <strain evidence="4">JCM 9140</strain>
    </source>
</reference>
<accession>W4Q5U9</accession>
<dbReference type="STRING" id="1236970.JCM9140_2840"/>
<evidence type="ECO:0000313" key="4">
    <source>
        <dbReference type="EMBL" id="GAE26749.1"/>
    </source>
</evidence>
<gene>
    <name evidence="4" type="ORF">JCM9140_2840</name>
</gene>
<feature type="region of interest" description="Disordered" evidence="1">
    <location>
        <begin position="23"/>
        <end position="46"/>
    </location>
</feature>
<dbReference type="EMBL" id="BAUT01000031">
    <property type="protein sequence ID" value="GAE26749.1"/>
    <property type="molecule type" value="Genomic_DNA"/>
</dbReference>
<evidence type="ECO:0000256" key="1">
    <source>
        <dbReference type="SAM" id="MobiDB-lite"/>
    </source>
</evidence>
<feature type="chain" id="PRO_5004848087" evidence="2">
    <location>
        <begin position="25"/>
        <end position="345"/>
    </location>
</feature>
<evidence type="ECO:0000256" key="2">
    <source>
        <dbReference type="SAM" id="SignalP"/>
    </source>
</evidence>
<dbReference type="InterPro" id="IPR015168">
    <property type="entry name" value="SsuA/THI5"/>
</dbReference>
<keyword evidence="2" id="KW-0732">Signal</keyword>
<dbReference type="InterPro" id="IPR027939">
    <property type="entry name" value="NMT1/THI5"/>
</dbReference>
<dbReference type="AlphaFoldDB" id="W4Q5U9"/>
<evidence type="ECO:0000313" key="5">
    <source>
        <dbReference type="Proteomes" id="UP000018890"/>
    </source>
</evidence>
<proteinExistence type="predicted"/>
<keyword evidence="5" id="KW-1185">Reference proteome</keyword>
<dbReference type="RefSeq" id="WP_034746959.1">
    <property type="nucleotide sequence ID" value="NZ_BAUT01000031.1"/>
</dbReference>
<dbReference type="SUPFAM" id="SSF53850">
    <property type="entry name" value="Periplasmic binding protein-like II"/>
    <property type="match status" value="1"/>
</dbReference>
<evidence type="ECO:0000259" key="3">
    <source>
        <dbReference type="Pfam" id="PF09084"/>
    </source>
</evidence>
<dbReference type="Gene3D" id="3.40.190.10">
    <property type="entry name" value="Periplasmic binding protein-like II"/>
    <property type="match status" value="2"/>
</dbReference>
<dbReference type="PANTHER" id="PTHR31528:SF3">
    <property type="entry name" value="THIAMINE BIOSYNTHESIS PROTEIN HI_0357-RELATED"/>
    <property type="match status" value="1"/>
</dbReference>
<comment type="caution">
    <text evidence="4">The sequence shown here is derived from an EMBL/GenBank/DDBJ whole genome shotgun (WGS) entry which is preliminary data.</text>
</comment>
<protein>
    <submittedName>
        <fullName evidence="4">Taurine uptake ABC transporter</fullName>
    </submittedName>
</protein>
<feature type="compositionally biased region" description="Low complexity" evidence="1">
    <location>
        <begin position="32"/>
        <end position="46"/>
    </location>
</feature>
<dbReference type="PROSITE" id="PS51257">
    <property type="entry name" value="PROKAR_LIPOPROTEIN"/>
    <property type="match status" value="1"/>
</dbReference>
<sequence length="345" mass="37727">MKKIGAFFSSVMMTSLLLAGCGGATESDVNESSESSEPTESSDTTAEVTEELTEIKQITSWFAQPDHGGQYAALAKGFYEEAGLEMTIESGGPQVSAVQIVASGEADFGMAPADALIAARDQGIPVVGLAAILQSNPQILLFHKDTPISDFPDLDGRTVYVAPGVMYWEYIQSAYNLNVDEMAFTGQFGPFIADDEAVSQAFVTTAPYNLAQEGIDVDYLFIDDSGYETYANVLFTTEDYIEENYDTVRAYIEASLKGWDYYKTNYDEINPVIQEANPDYDLEAMAYGSEALIDLIYGSDAAEHGVGYMSEQKWSKLLAQLKDIGVVESDIDVNELFTTEFLPNE</sequence>
<dbReference type="Pfam" id="PF09084">
    <property type="entry name" value="NMT1"/>
    <property type="match status" value="1"/>
</dbReference>
<dbReference type="Proteomes" id="UP000018890">
    <property type="component" value="Unassembled WGS sequence"/>
</dbReference>
<feature type="signal peptide" evidence="2">
    <location>
        <begin position="1"/>
        <end position="24"/>
    </location>
</feature>
<dbReference type="OrthoDB" id="9815602at2"/>
<dbReference type="PANTHER" id="PTHR31528">
    <property type="entry name" value="4-AMINO-5-HYDROXYMETHYL-2-METHYLPYRIMIDINE PHOSPHATE SYNTHASE THI11-RELATED"/>
    <property type="match status" value="1"/>
</dbReference>
<name>W4Q5U9_9BACI</name>
<dbReference type="GO" id="GO:0009228">
    <property type="term" value="P:thiamine biosynthetic process"/>
    <property type="evidence" value="ECO:0007669"/>
    <property type="project" value="InterPro"/>
</dbReference>
<organism evidence="4 5">
    <name type="scientific">Halalkalibacter wakoensis JCM 9140</name>
    <dbReference type="NCBI Taxonomy" id="1236970"/>
    <lineage>
        <taxon>Bacteria</taxon>
        <taxon>Bacillati</taxon>
        <taxon>Bacillota</taxon>
        <taxon>Bacilli</taxon>
        <taxon>Bacillales</taxon>
        <taxon>Bacillaceae</taxon>
        <taxon>Halalkalibacter</taxon>
    </lineage>
</organism>